<dbReference type="PANTHER" id="PTHR11638:SF155">
    <property type="entry name" value="CHAPERONE PROTEIN CLPC1, CHLOROPLASTIC-LIKE"/>
    <property type="match status" value="1"/>
</dbReference>
<evidence type="ECO:0000256" key="4">
    <source>
        <dbReference type="PROSITE-ProRule" id="PRU01251"/>
    </source>
</evidence>
<dbReference type="Proteomes" id="UP001396334">
    <property type="component" value="Unassembled WGS sequence"/>
</dbReference>
<dbReference type="Pfam" id="PF02861">
    <property type="entry name" value="Clp_N"/>
    <property type="match status" value="1"/>
</dbReference>
<keyword evidence="7" id="KW-1185">Reference proteome</keyword>
<evidence type="ECO:0000313" key="6">
    <source>
        <dbReference type="EMBL" id="KAK9017715.1"/>
    </source>
</evidence>
<dbReference type="PROSITE" id="PS51903">
    <property type="entry name" value="CLP_R"/>
    <property type="match status" value="1"/>
</dbReference>
<keyword evidence="2" id="KW-0547">Nucleotide-binding</keyword>
<name>A0ABR2RXI8_9ROSI</name>
<evidence type="ECO:0000313" key="7">
    <source>
        <dbReference type="Proteomes" id="UP001396334"/>
    </source>
</evidence>
<dbReference type="InterPro" id="IPR036628">
    <property type="entry name" value="Clp_N_dom_sf"/>
</dbReference>
<dbReference type="Gene3D" id="3.40.50.300">
    <property type="entry name" value="P-loop containing nucleotide triphosphate hydrolases"/>
    <property type="match status" value="1"/>
</dbReference>
<dbReference type="InterPro" id="IPR027417">
    <property type="entry name" value="P-loop_NTPase"/>
</dbReference>
<dbReference type="Pfam" id="PF07724">
    <property type="entry name" value="AAA_2"/>
    <property type="match status" value="1"/>
</dbReference>
<accession>A0ABR2RXI8</accession>
<evidence type="ECO:0000256" key="2">
    <source>
        <dbReference type="ARBA" id="ARBA00022741"/>
    </source>
</evidence>
<gene>
    <name evidence="6" type="ORF">V6N11_000720</name>
</gene>
<evidence type="ECO:0000256" key="3">
    <source>
        <dbReference type="ARBA" id="ARBA00022840"/>
    </source>
</evidence>
<dbReference type="InterPro" id="IPR050130">
    <property type="entry name" value="ClpA_ClpB"/>
</dbReference>
<reference evidence="6 7" key="1">
    <citation type="journal article" date="2024" name="G3 (Bethesda)">
        <title>Genome assembly of Hibiscus sabdariffa L. provides insights into metabolisms of medicinal natural products.</title>
        <authorList>
            <person name="Kim T."/>
        </authorList>
    </citation>
    <scope>NUCLEOTIDE SEQUENCE [LARGE SCALE GENOMIC DNA]</scope>
    <source>
        <strain evidence="6">TK-2024</strain>
        <tissue evidence="6">Old leaves</tissue>
    </source>
</reference>
<evidence type="ECO:0000256" key="1">
    <source>
        <dbReference type="ARBA" id="ARBA00022737"/>
    </source>
</evidence>
<dbReference type="InterPro" id="IPR003959">
    <property type="entry name" value="ATPase_AAA_core"/>
</dbReference>
<dbReference type="PANTHER" id="PTHR11638">
    <property type="entry name" value="ATP-DEPENDENT CLP PROTEASE"/>
    <property type="match status" value="1"/>
</dbReference>
<dbReference type="InterPro" id="IPR004176">
    <property type="entry name" value="Clp_R_N"/>
</dbReference>
<dbReference type="SUPFAM" id="SSF81923">
    <property type="entry name" value="Double Clp-N motif"/>
    <property type="match status" value="1"/>
</dbReference>
<dbReference type="SUPFAM" id="SSF52540">
    <property type="entry name" value="P-loop containing nucleoside triphosphate hydrolases"/>
    <property type="match status" value="1"/>
</dbReference>
<keyword evidence="1 4" id="KW-0677">Repeat</keyword>
<proteinExistence type="predicted"/>
<protein>
    <recommendedName>
        <fullName evidence="5">Clp R domain-containing protein</fullName>
    </recommendedName>
</protein>
<feature type="domain" description="Clp R" evidence="5">
    <location>
        <begin position="1"/>
        <end position="91"/>
    </location>
</feature>
<keyword evidence="3" id="KW-0067">ATP-binding</keyword>
<dbReference type="EMBL" id="JBBPBN010000019">
    <property type="protein sequence ID" value="KAK9017715.1"/>
    <property type="molecule type" value="Genomic_DNA"/>
</dbReference>
<dbReference type="Gene3D" id="1.10.1780.10">
    <property type="entry name" value="Clp, N-terminal domain"/>
    <property type="match status" value="1"/>
</dbReference>
<organism evidence="6 7">
    <name type="scientific">Hibiscus sabdariffa</name>
    <name type="common">roselle</name>
    <dbReference type="NCBI Taxonomy" id="183260"/>
    <lineage>
        <taxon>Eukaryota</taxon>
        <taxon>Viridiplantae</taxon>
        <taxon>Streptophyta</taxon>
        <taxon>Embryophyta</taxon>
        <taxon>Tracheophyta</taxon>
        <taxon>Spermatophyta</taxon>
        <taxon>Magnoliopsida</taxon>
        <taxon>eudicotyledons</taxon>
        <taxon>Gunneridae</taxon>
        <taxon>Pentapetalae</taxon>
        <taxon>rosids</taxon>
        <taxon>malvids</taxon>
        <taxon>Malvales</taxon>
        <taxon>Malvaceae</taxon>
        <taxon>Malvoideae</taxon>
        <taxon>Hibiscus</taxon>
    </lineage>
</organism>
<evidence type="ECO:0000259" key="5">
    <source>
        <dbReference type="PROSITE" id="PS51903"/>
    </source>
</evidence>
<sequence length="300" mass="33831">MGIKLKDAREQVGKICPRGRGCFAVGFPFTSLATSALLHSLEHARKRGHNLIGPEHLLLGLLRQHVARCVLKDLGADSSNIYAQVVSILDQGNNISIVSERSTGNTTPEPVGYGTNLTKLLDKIRSSFGNAILSEHYEIRHKLRYTDEALIAAAERCRTSTLEAVIRIDEDEIEGDNVVSRFIGSHPENTKEGGHLTEPVRRRPYTVVIFDEICVVHDVFNMILEILEYGRMKHRAVEKLELFKPIAKRFDEVIVFMQLTKSEAKEITDVKLKEAFDRLKAKEIQLDVTERFRETVAEQG</sequence>
<comment type="caution">
    <text evidence="6">The sequence shown here is derived from an EMBL/GenBank/DDBJ whole genome shotgun (WGS) entry which is preliminary data.</text>
</comment>